<feature type="region of interest" description="Disordered" evidence="1">
    <location>
        <begin position="1"/>
        <end position="58"/>
    </location>
</feature>
<proteinExistence type="predicted"/>
<reference evidence="3" key="1">
    <citation type="submission" date="2025-08" db="UniProtKB">
        <authorList>
            <consortium name="RefSeq"/>
        </authorList>
    </citation>
    <scope>IDENTIFICATION</scope>
</reference>
<sequence>MTTTASSTRCSKSARRPWAEDASASSAASGHRDADTARARAAATSRPRTDERGTGGTTAIDLDRRRLARLLIALPALAGGLGVAPRPARADGIENRLARIELNDDGWVLQSEHDIELTPVLVEAVQRGLALWFVTELEVTRKRWYWFDQTAVSAQISARLSHNAMTRQYRLSVGAGAPGSHGALALRFDSLDEALRALGHLRDWRLGDAGLLRHGERYSAALRLRLDPTQLPKPFQLNALTGRDWNIASDWTRFDFTA</sequence>
<evidence type="ECO:0000313" key="2">
    <source>
        <dbReference type="Proteomes" id="UP000675920"/>
    </source>
</evidence>
<evidence type="ECO:0000256" key="1">
    <source>
        <dbReference type="SAM" id="MobiDB-lite"/>
    </source>
</evidence>
<name>A0A8B6X9I3_9BURK</name>
<dbReference type="Pfam" id="PF14334">
    <property type="entry name" value="DUF4390"/>
    <property type="match status" value="1"/>
</dbReference>
<feature type="compositionally biased region" description="Polar residues" evidence="1">
    <location>
        <begin position="1"/>
        <end position="11"/>
    </location>
</feature>
<keyword evidence="2" id="KW-1185">Reference proteome</keyword>
<protein>
    <submittedName>
        <fullName evidence="3">DUF4390 domain-containing protein</fullName>
    </submittedName>
</protein>
<accession>A0A8B6X9I3</accession>
<dbReference type="OrthoDB" id="5298153at2"/>
<organism evidence="2 3">
    <name type="scientific">Derxia gummosa DSM 723</name>
    <dbReference type="NCBI Taxonomy" id="1121388"/>
    <lineage>
        <taxon>Bacteria</taxon>
        <taxon>Pseudomonadati</taxon>
        <taxon>Pseudomonadota</taxon>
        <taxon>Betaproteobacteria</taxon>
        <taxon>Burkholderiales</taxon>
        <taxon>Alcaligenaceae</taxon>
        <taxon>Derxia</taxon>
    </lineage>
</organism>
<dbReference type="AlphaFoldDB" id="A0A8B6X9I3"/>
<dbReference type="Proteomes" id="UP000675920">
    <property type="component" value="Unplaced"/>
</dbReference>
<dbReference type="RefSeq" id="WP_084544574.1">
    <property type="nucleotide sequence ID" value="NZ_AXWS01000001.1"/>
</dbReference>
<dbReference type="InterPro" id="IPR025500">
    <property type="entry name" value="DUF4390"/>
</dbReference>
<evidence type="ECO:0000313" key="3">
    <source>
        <dbReference type="RefSeq" id="WP_084544574.1"/>
    </source>
</evidence>